<dbReference type="Pfam" id="PF00001">
    <property type="entry name" value="7tm_1"/>
    <property type="match status" value="1"/>
</dbReference>
<evidence type="ECO:0000256" key="10">
    <source>
        <dbReference type="ARBA" id="ARBA00023170"/>
    </source>
</evidence>
<feature type="disulfide bond" evidence="12">
    <location>
        <begin position="183"/>
        <end position="195"/>
    </location>
</feature>
<evidence type="ECO:0000256" key="4">
    <source>
        <dbReference type="ARBA" id="ARBA00022692"/>
    </source>
</evidence>
<keyword evidence="4 13" id="KW-0812">Transmembrane</keyword>
<keyword evidence="14" id="KW-0732">Signal</keyword>
<evidence type="ECO:0000256" key="5">
    <source>
        <dbReference type="ARBA" id="ARBA00022737"/>
    </source>
</evidence>
<evidence type="ECO:0000313" key="17">
    <source>
        <dbReference type="Proteomes" id="UP000694865"/>
    </source>
</evidence>
<accession>A0ABM0MID3</accession>
<dbReference type="SMART" id="SM00369">
    <property type="entry name" value="LRR_TYP"/>
    <property type="match status" value="3"/>
</dbReference>
<dbReference type="Gene3D" id="1.20.1070.10">
    <property type="entry name" value="Rhodopsin 7-helix transmembrane proteins"/>
    <property type="match status" value="1"/>
</dbReference>
<dbReference type="PRINTS" id="PR00261">
    <property type="entry name" value="LDLRECEPTOR"/>
</dbReference>
<keyword evidence="17" id="KW-1185">Reference proteome</keyword>
<dbReference type="InterPro" id="IPR000276">
    <property type="entry name" value="GPCR_Rhodpsn"/>
</dbReference>
<dbReference type="SMART" id="SM00192">
    <property type="entry name" value="LDLa"/>
    <property type="match status" value="10"/>
</dbReference>
<gene>
    <name evidence="18" type="primary">LOC102808571</name>
</gene>
<dbReference type="PANTHER" id="PTHR24372">
    <property type="entry name" value="GLYCOPROTEIN HORMONE RECEPTOR"/>
    <property type="match status" value="1"/>
</dbReference>
<dbReference type="InterPro" id="IPR000719">
    <property type="entry name" value="Prot_kinase_dom"/>
</dbReference>
<dbReference type="InterPro" id="IPR003591">
    <property type="entry name" value="Leu-rich_rpt_typical-subtyp"/>
</dbReference>
<dbReference type="CDD" id="cd00112">
    <property type="entry name" value="LDLa"/>
    <property type="match status" value="9"/>
</dbReference>
<evidence type="ECO:0000256" key="8">
    <source>
        <dbReference type="ARBA" id="ARBA00023136"/>
    </source>
</evidence>
<feature type="disulfide bond" evidence="12">
    <location>
        <begin position="264"/>
        <end position="276"/>
    </location>
</feature>
<feature type="disulfide bond" evidence="12">
    <location>
        <begin position="283"/>
        <end position="298"/>
    </location>
</feature>
<feature type="transmembrane region" description="Helical" evidence="13">
    <location>
        <begin position="700"/>
        <end position="724"/>
    </location>
</feature>
<evidence type="ECO:0000256" key="1">
    <source>
        <dbReference type="ARBA" id="ARBA00004651"/>
    </source>
</evidence>
<feature type="chain" id="PRO_5047001269" evidence="14">
    <location>
        <begin position="22"/>
        <end position="1284"/>
    </location>
</feature>
<keyword evidence="3" id="KW-0433">Leucine-rich repeat</keyword>
<dbReference type="SUPFAM" id="SSF81321">
    <property type="entry name" value="Family A G protein-coupled receptor-like"/>
    <property type="match status" value="1"/>
</dbReference>
<dbReference type="Pfam" id="PF00057">
    <property type="entry name" value="Ldl_recept_a"/>
    <property type="match status" value="7"/>
</dbReference>
<feature type="transmembrane region" description="Helical" evidence="13">
    <location>
        <begin position="792"/>
        <end position="818"/>
    </location>
</feature>
<feature type="disulfide bond" evidence="12">
    <location>
        <begin position="190"/>
        <end position="208"/>
    </location>
</feature>
<evidence type="ECO:0000256" key="7">
    <source>
        <dbReference type="ARBA" id="ARBA00023040"/>
    </source>
</evidence>
<keyword evidence="8 13" id="KW-0472">Membrane</keyword>
<keyword evidence="2" id="KW-1003">Cell membrane</keyword>
<organism evidence="17 18">
    <name type="scientific">Saccoglossus kowalevskii</name>
    <name type="common">Acorn worm</name>
    <dbReference type="NCBI Taxonomy" id="10224"/>
    <lineage>
        <taxon>Eukaryota</taxon>
        <taxon>Metazoa</taxon>
        <taxon>Hemichordata</taxon>
        <taxon>Enteropneusta</taxon>
        <taxon>Harrimaniidae</taxon>
        <taxon>Saccoglossus</taxon>
    </lineage>
</organism>
<feature type="disulfide bond" evidence="12">
    <location>
        <begin position="109"/>
        <end position="121"/>
    </location>
</feature>
<keyword evidence="6 13" id="KW-1133">Transmembrane helix</keyword>
<dbReference type="Gene3D" id="1.10.510.10">
    <property type="entry name" value="Transferase(Phosphotransferase) domain 1"/>
    <property type="match status" value="1"/>
</dbReference>
<feature type="signal peptide" evidence="14">
    <location>
        <begin position="1"/>
        <end position="21"/>
    </location>
</feature>
<evidence type="ECO:0000256" key="12">
    <source>
        <dbReference type="PROSITE-ProRule" id="PRU00124"/>
    </source>
</evidence>
<feature type="disulfide bond" evidence="12">
    <location>
        <begin position="322"/>
        <end position="337"/>
    </location>
</feature>
<feature type="disulfide bond" evidence="12">
    <location>
        <begin position="310"/>
        <end position="328"/>
    </location>
</feature>
<keyword evidence="9 12" id="KW-1015">Disulfide bond</keyword>
<feature type="domain" description="G-protein coupled receptors family 1 profile" evidence="16">
    <location>
        <begin position="634"/>
        <end position="890"/>
    </location>
</feature>
<keyword evidence="7" id="KW-0297">G-protein coupled receptor</keyword>
<dbReference type="InterPro" id="IPR023415">
    <property type="entry name" value="LDLR_class-A_CS"/>
</dbReference>
<dbReference type="InterPro" id="IPR001611">
    <property type="entry name" value="Leu-rich_rpt"/>
</dbReference>
<dbReference type="PROSITE" id="PS50068">
    <property type="entry name" value="LDLRA_2"/>
    <property type="match status" value="9"/>
</dbReference>
<feature type="transmembrane region" description="Helical" evidence="13">
    <location>
        <begin position="618"/>
        <end position="643"/>
    </location>
</feature>
<feature type="disulfide bond" evidence="12">
    <location>
        <begin position="271"/>
        <end position="289"/>
    </location>
</feature>
<evidence type="ECO:0000256" key="9">
    <source>
        <dbReference type="ARBA" id="ARBA00023157"/>
    </source>
</evidence>
<dbReference type="Gene3D" id="3.80.10.10">
    <property type="entry name" value="Ribonuclease Inhibitor"/>
    <property type="match status" value="1"/>
</dbReference>
<dbReference type="SUPFAM" id="SSF56112">
    <property type="entry name" value="Protein kinase-like (PK-like)"/>
    <property type="match status" value="1"/>
</dbReference>
<dbReference type="SMART" id="SM01381">
    <property type="entry name" value="7TM_GPCR_Srsx"/>
    <property type="match status" value="1"/>
</dbReference>
<dbReference type="PROSITE" id="PS01209">
    <property type="entry name" value="LDLRA_1"/>
    <property type="match status" value="4"/>
</dbReference>
<evidence type="ECO:0000256" key="11">
    <source>
        <dbReference type="ARBA" id="ARBA00023224"/>
    </source>
</evidence>
<dbReference type="RefSeq" id="XP_006819774.1">
    <property type="nucleotide sequence ID" value="XM_006819711.1"/>
</dbReference>
<dbReference type="Pfam" id="PF13855">
    <property type="entry name" value="LRR_8"/>
    <property type="match status" value="1"/>
</dbReference>
<feature type="disulfide bond" evidence="12">
    <location>
        <begin position="40"/>
        <end position="58"/>
    </location>
</feature>
<protein>
    <submittedName>
        <fullName evidence="18">G-protein coupled receptor GRL101-like</fullName>
    </submittedName>
</protein>
<dbReference type="PANTHER" id="PTHR24372:SF77">
    <property type="entry name" value="G-PROTEIN COUPLED RECEPTORS FAMILY 1 PROFILE DOMAIN-CONTAINING PROTEIN"/>
    <property type="match status" value="1"/>
</dbReference>
<feature type="disulfide bond" evidence="12">
    <location>
        <begin position="128"/>
        <end position="143"/>
    </location>
</feature>
<feature type="transmembrane region" description="Helical" evidence="13">
    <location>
        <begin position="655"/>
        <end position="680"/>
    </location>
</feature>
<comment type="subcellular location">
    <subcellularLocation>
        <location evidence="1">Cell membrane</location>
        <topology evidence="1">Multi-pass membrane protein</topology>
    </subcellularLocation>
</comment>
<sequence length="1284" mass="144661">MSYRLFYAVFVSLTAADLIIGDKPGNAGRDTPGCSPSFECVPGVCIDAALVCNDIADCQNGLDESVLECGCPIYQFQCNTTCIDLIRRCDFVDDCPDGSDEANCDHRPCWYGEFRCQNEECVTGAFVCDGIEDCNDGSDETWCGEEHHISCSDGSLIHRYLWCNGIPDCESDHADEVNCYDECPDDYFRCSNNRCIRNSHLCDLKCDCVGSCEDETNCGNNTCSEASQFWCRDYSRCLHKSYLCDDEDDCLDGSDEYGCRYIPCGTDEFRCGSGECLPISQLCDGSRDCGDSADERSCEQNICPDDKFQCGTGQCLEKYQVCDYFADCEDDSDEKHCEHMQRNCTDEEFACLNGQCISLDRRCYKDEFDSIHGCKDGSHLINCRDKQCGDGAFKCRGNGYCITQHMVCDGEVDCGRVWNDEEDCYHICTNQICVCHYNEMDCENKKLNDLRFVIEPGYVQLKLGHNNFGSISDLSNYTFAGFERFLSLHLTGNQLIEIEPYAFNGTTSLTTLSLQGQSLQWLHMNAFIGLDSLRVLNLSHNHLRFIDNGVFNGLHEIMTIDLTFNDLLQVESKVFYGLMKLENLLTDEYRFCCLARFVPNCSPPPNEFSSCEDLMSNVVLGVSIWLLGTVAFVGNLLVICWRLRDKRDNKVHSFLITNLAVGDMCMGIYLLIIAVVDAYYRGEYIAHDNMWRRSTLCKAAGFLSAFSSELSVFTLTVITLDRLVCIVFPFRFKRLQFHGACRVMAAVWLAVFFLSAIPLLGIHYFGNYYGRSGVCLALHITPDKPKGWEYSVFVFLVLNLVNFLAIMLSYVAMFVVATRTQQAVRNRDMKTENAMAKRVTLIVMSDFCCWVPIILLGFASLGGAVIPPRVYAWVAVFVLPLNSAINPLLYTISTPTFMKRTKKMADSITESFRVRWRTDGRANSFAESQTRSSFSYTGIDRTDRCASVGSNNSATVVAIRLRTLSGSHNGGMDLIGYHDKRTGSDQSSRERCDSGKSVTFAADTTDWRKRINQPPPHDIKIISRLGQNKYKIEFKPQNQYATSASGCLVCFPERNANEFNNITQILRKLHENENAHDNIVKLLWTCSASDIVEWNGTKDQIPNNTKLLICFEYVNGVTLKEFAKDTLDIRIFIQIIIQISRAVDHLRKHNIVYDNLSSSTVLVEAISQELPKNVRPVLFDFSKAIDQLTNMNETIDQMNDVMAIARMLNDLCANVLVTHEADDTDTTELAPLFTGTRLNMNKGFRADEVLRLCVSECANEPASAFDILHQLTSLMNDPDGVYYV</sequence>
<evidence type="ECO:0000256" key="13">
    <source>
        <dbReference type="SAM" id="Phobius"/>
    </source>
</evidence>
<comment type="caution">
    <text evidence="12">Lacks conserved residue(s) required for the propagation of feature annotation.</text>
</comment>
<feature type="disulfide bond" evidence="12">
    <location>
        <begin position="303"/>
        <end position="315"/>
    </location>
</feature>
<dbReference type="PROSITE" id="PS51450">
    <property type="entry name" value="LRR"/>
    <property type="match status" value="1"/>
</dbReference>
<dbReference type="GeneID" id="102808571"/>
<dbReference type="PROSITE" id="PS50262">
    <property type="entry name" value="G_PROTEIN_RECEP_F1_2"/>
    <property type="match status" value="1"/>
</dbReference>
<feature type="transmembrane region" description="Helical" evidence="13">
    <location>
        <begin position="839"/>
        <end position="864"/>
    </location>
</feature>
<dbReference type="Proteomes" id="UP000694865">
    <property type="component" value="Unplaced"/>
</dbReference>
<dbReference type="InterPro" id="IPR011009">
    <property type="entry name" value="Kinase-like_dom_sf"/>
</dbReference>
<evidence type="ECO:0000256" key="2">
    <source>
        <dbReference type="ARBA" id="ARBA00022475"/>
    </source>
</evidence>
<dbReference type="InterPro" id="IPR036055">
    <property type="entry name" value="LDL_receptor-like_sf"/>
</dbReference>
<feature type="disulfide bond" evidence="12">
    <location>
        <begin position="344"/>
        <end position="356"/>
    </location>
</feature>
<name>A0ABM0MID3_SACKO</name>
<dbReference type="PROSITE" id="PS50011">
    <property type="entry name" value="PROTEIN_KINASE_DOM"/>
    <property type="match status" value="1"/>
</dbReference>
<evidence type="ECO:0000256" key="14">
    <source>
        <dbReference type="SAM" id="SignalP"/>
    </source>
</evidence>
<keyword evidence="10" id="KW-0675">Receptor</keyword>
<dbReference type="InterPro" id="IPR002172">
    <property type="entry name" value="LDrepeatLR_classA_rpt"/>
</dbReference>
<feature type="disulfide bond" evidence="12">
    <location>
        <begin position="244"/>
        <end position="259"/>
    </location>
</feature>
<feature type="domain" description="Protein kinase" evidence="15">
    <location>
        <begin position="1019"/>
        <end position="1284"/>
    </location>
</feature>
<dbReference type="SUPFAM" id="SSF52058">
    <property type="entry name" value="L domain-like"/>
    <property type="match status" value="1"/>
</dbReference>
<evidence type="ECO:0000259" key="16">
    <source>
        <dbReference type="PROSITE" id="PS50262"/>
    </source>
</evidence>
<feature type="transmembrane region" description="Helical" evidence="13">
    <location>
        <begin position="745"/>
        <end position="766"/>
    </location>
</feature>
<feature type="disulfide bond" evidence="12">
    <location>
        <begin position="116"/>
        <end position="134"/>
    </location>
</feature>
<evidence type="ECO:0000256" key="6">
    <source>
        <dbReference type="ARBA" id="ARBA00022989"/>
    </source>
</evidence>
<dbReference type="Gene3D" id="4.10.400.10">
    <property type="entry name" value="Low-density Lipoprotein Receptor"/>
    <property type="match status" value="10"/>
</dbReference>
<dbReference type="CDD" id="cd15137">
    <property type="entry name" value="7tmA_Relaxin_R"/>
    <property type="match status" value="1"/>
</dbReference>
<keyword evidence="5" id="KW-0677">Repeat</keyword>
<evidence type="ECO:0000256" key="3">
    <source>
        <dbReference type="ARBA" id="ARBA00022614"/>
    </source>
</evidence>
<dbReference type="SUPFAM" id="SSF57424">
    <property type="entry name" value="LDL receptor-like module"/>
    <property type="match status" value="7"/>
</dbReference>
<feature type="transmembrane region" description="Helical" evidence="13">
    <location>
        <begin position="870"/>
        <end position="892"/>
    </location>
</feature>
<dbReference type="InterPro" id="IPR032675">
    <property type="entry name" value="LRR_dom_sf"/>
</dbReference>
<evidence type="ECO:0000259" key="15">
    <source>
        <dbReference type="PROSITE" id="PS50011"/>
    </source>
</evidence>
<feature type="disulfide bond" evidence="12">
    <location>
        <begin position="89"/>
        <end position="104"/>
    </location>
</feature>
<proteinExistence type="predicted"/>
<dbReference type="InterPro" id="IPR017452">
    <property type="entry name" value="GPCR_Rhodpsn_7TM"/>
</dbReference>
<keyword evidence="11" id="KW-0807">Transducer</keyword>
<evidence type="ECO:0000313" key="18">
    <source>
        <dbReference type="RefSeq" id="XP_006819774.1"/>
    </source>
</evidence>
<reference evidence="18" key="1">
    <citation type="submission" date="2025-08" db="UniProtKB">
        <authorList>
            <consortium name="RefSeq"/>
        </authorList>
    </citation>
    <scope>IDENTIFICATION</scope>
    <source>
        <tissue evidence="18">Testes</tissue>
    </source>
</reference>